<evidence type="ECO:0000256" key="1">
    <source>
        <dbReference type="ARBA" id="ARBA00022468"/>
    </source>
</evidence>
<dbReference type="PANTHER" id="PTHR45686:SF4">
    <property type="entry name" value="ADP-RIBOSYLATION FACTOR GTPASE ACTIVATING PROTEIN 3, ISOFORM H"/>
    <property type="match status" value="1"/>
</dbReference>
<dbReference type="GO" id="GO:0048205">
    <property type="term" value="P:COPI coating of Golgi vesicle"/>
    <property type="evidence" value="ECO:0007669"/>
    <property type="project" value="TreeGrafter"/>
</dbReference>
<dbReference type="GO" id="GO:0008270">
    <property type="term" value="F:zinc ion binding"/>
    <property type="evidence" value="ECO:0007669"/>
    <property type="project" value="UniProtKB-KW"/>
</dbReference>
<organism evidence="8 9">
    <name type="scientific">Rhizoctonia solani</name>
    <dbReference type="NCBI Taxonomy" id="456999"/>
    <lineage>
        <taxon>Eukaryota</taxon>
        <taxon>Fungi</taxon>
        <taxon>Dikarya</taxon>
        <taxon>Basidiomycota</taxon>
        <taxon>Agaricomycotina</taxon>
        <taxon>Agaricomycetes</taxon>
        <taxon>Cantharellales</taxon>
        <taxon>Ceratobasidiaceae</taxon>
        <taxon>Rhizoctonia</taxon>
    </lineage>
</organism>
<dbReference type="InterPro" id="IPR001164">
    <property type="entry name" value="ArfGAP_dom"/>
</dbReference>
<feature type="domain" description="Arf-GAP" evidence="6">
    <location>
        <begin position="10"/>
        <end position="129"/>
    </location>
</feature>
<dbReference type="PRINTS" id="PR00405">
    <property type="entry name" value="REVINTRACTNG"/>
</dbReference>
<evidence type="ECO:0000313" key="7">
    <source>
        <dbReference type="EMBL" id="CAE6481185.1"/>
    </source>
</evidence>
<dbReference type="SMART" id="SM00105">
    <property type="entry name" value="ArfGap"/>
    <property type="match status" value="1"/>
</dbReference>
<reference evidence="8" key="1">
    <citation type="submission" date="2021-01" db="EMBL/GenBank/DDBJ databases">
        <authorList>
            <person name="Kaushik A."/>
        </authorList>
    </citation>
    <scope>NUCLEOTIDE SEQUENCE</scope>
    <source>
        <strain evidence="8">AG4-R118</strain>
        <strain evidence="7">AG4-RS23</strain>
    </source>
</reference>
<keyword evidence="2" id="KW-0479">Metal-binding</keyword>
<dbReference type="PANTHER" id="PTHR45686">
    <property type="entry name" value="ADP-RIBOSYLATION FACTOR GTPASE ACTIVATING PROTEIN 3, ISOFORM H-RELATED"/>
    <property type="match status" value="1"/>
</dbReference>
<dbReference type="Proteomes" id="UP000663861">
    <property type="component" value="Unassembled WGS sequence"/>
</dbReference>
<dbReference type="InterPro" id="IPR037278">
    <property type="entry name" value="ARFGAP/RecO"/>
</dbReference>
<dbReference type="SUPFAM" id="SSF57863">
    <property type="entry name" value="ArfGap/RecO-like zinc finger"/>
    <property type="match status" value="1"/>
</dbReference>
<name>A0A8H3D3B0_9AGAM</name>
<dbReference type="AlphaFoldDB" id="A0A8H3D3B0"/>
<sequence length="204" mass="22668">MRDPTKQESETAFKALRSFNKHCFDCRARNPTWASVTLGVFICMDCSNVHRNMGVHLSLVRSTNLDAWPLAQLRTMKVGGNQSAFDFYTRYGGASLLSSGDPRVKYQGPIADAYKDELYKRTMEDAARFPHGIFVEGYAYIYPPSSHAGIPITGTHTSARIASEDPDGSIQQSLLKTPVSVFGESITVKKWHDRSSGGNVSRRK</sequence>
<dbReference type="PROSITE" id="PS50115">
    <property type="entry name" value="ARFGAP"/>
    <property type="match status" value="1"/>
</dbReference>
<dbReference type="Proteomes" id="UP000663888">
    <property type="component" value="Unassembled WGS sequence"/>
</dbReference>
<accession>A0A8H3D3B0</accession>
<dbReference type="CDD" id="cd08831">
    <property type="entry name" value="ArfGap_ArfGap2_3_like"/>
    <property type="match status" value="1"/>
</dbReference>
<keyword evidence="1" id="KW-0343">GTPase activation</keyword>
<gene>
    <name evidence="8" type="ORF">RDB_LOCUS159643</name>
    <name evidence="7" type="ORF">RDB_LOCUS98696</name>
</gene>
<protein>
    <recommendedName>
        <fullName evidence="6">Arf-GAP domain-containing protein</fullName>
    </recommendedName>
</protein>
<dbReference type="EMBL" id="CAJMWX010001800">
    <property type="protein sequence ID" value="CAE6505890.1"/>
    <property type="molecule type" value="Genomic_DNA"/>
</dbReference>
<comment type="caution">
    <text evidence="8">The sequence shown here is derived from an EMBL/GenBank/DDBJ whole genome shotgun (WGS) entry which is preliminary data.</text>
</comment>
<keyword evidence="4" id="KW-0862">Zinc</keyword>
<evidence type="ECO:0000259" key="6">
    <source>
        <dbReference type="PROSITE" id="PS50115"/>
    </source>
</evidence>
<evidence type="ECO:0000256" key="4">
    <source>
        <dbReference type="ARBA" id="ARBA00022833"/>
    </source>
</evidence>
<dbReference type="Pfam" id="PF01412">
    <property type="entry name" value="ArfGap"/>
    <property type="match status" value="1"/>
</dbReference>
<evidence type="ECO:0000313" key="8">
    <source>
        <dbReference type="EMBL" id="CAE6505890.1"/>
    </source>
</evidence>
<dbReference type="EMBL" id="CAJMWY010002070">
    <property type="protein sequence ID" value="CAE6481185.1"/>
    <property type="molecule type" value="Genomic_DNA"/>
</dbReference>
<keyword evidence="3 5" id="KW-0863">Zinc-finger</keyword>
<proteinExistence type="predicted"/>
<dbReference type="InterPro" id="IPR038508">
    <property type="entry name" value="ArfGAP_dom_sf"/>
</dbReference>
<evidence type="ECO:0000313" key="9">
    <source>
        <dbReference type="Proteomes" id="UP000663888"/>
    </source>
</evidence>
<evidence type="ECO:0000256" key="2">
    <source>
        <dbReference type="ARBA" id="ARBA00022723"/>
    </source>
</evidence>
<dbReference type="Gene3D" id="1.10.220.150">
    <property type="entry name" value="Arf GTPase activating protein"/>
    <property type="match status" value="1"/>
</dbReference>
<evidence type="ECO:0000256" key="3">
    <source>
        <dbReference type="ARBA" id="ARBA00022771"/>
    </source>
</evidence>
<dbReference type="GO" id="GO:0000139">
    <property type="term" value="C:Golgi membrane"/>
    <property type="evidence" value="ECO:0007669"/>
    <property type="project" value="GOC"/>
</dbReference>
<dbReference type="GO" id="GO:0005096">
    <property type="term" value="F:GTPase activator activity"/>
    <property type="evidence" value="ECO:0007669"/>
    <property type="project" value="UniProtKB-KW"/>
</dbReference>
<evidence type="ECO:0000256" key="5">
    <source>
        <dbReference type="PROSITE-ProRule" id="PRU00288"/>
    </source>
</evidence>